<dbReference type="GO" id="GO:0005975">
    <property type="term" value="P:carbohydrate metabolic process"/>
    <property type="evidence" value="ECO:0007669"/>
    <property type="project" value="UniProtKB-ARBA"/>
</dbReference>
<protein>
    <recommendedName>
        <fullName evidence="3">PKD domain-containing protein</fullName>
    </recommendedName>
</protein>
<feature type="signal peptide" evidence="2">
    <location>
        <begin position="1"/>
        <end position="26"/>
    </location>
</feature>
<dbReference type="InterPro" id="IPR000601">
    <property type="entry name" value="PKD_dom"/>
</dbReference>
<feature type="compositionally biased region" description="Gly residues" evidence="1">
    <location>
        <begin position="63"/>
        <end position="75"/>
    </location>
</feature>
<gene>
    <name evidence="4" type="ORF">SAMN05216282_11437</name>
</gene>
<name>A0A1G9F0X9_9MICO</name>
<feature type="region of interest" description="Disordered" evidence="1">
    <location>
        <begin position="59"/>
        <end position="91"/>
    </location>
</feature>
<dbReference type="InterPro" id="IPR035986">
    <property type="entry name" value="PKD_dom_sf"/>
</dbReference>
<evidence type="ECO:0000256" key="2">
    <source>
        <dbReference type="SAM" id="SignalP"/>
    </source>
</evidence>
<sequence>MIRQAALIVVLIGIILSIGGPPAASAAGGDCSRADVQMGSCPEANGVFDHGGVDLSAGFDSNSGGGGGAPPGADGGAQTDENPDQNGDQGTVTVVDPLVIVRDPFFVNCAPGSPCDPSLVVSMSDLVNFQPVIPTQGMEPNGWIVIGLPTNFFAAASAHTRSGLLLGFPAEVRFTPAGYRWAYGDGTTGGSATGGASWADLHLPEFSETATSHTYLDAGDFVIALTVDYSAQYRFAGQPWRGIGGTLAVPANPITARAGTARTVLVDRECTRNPSGPGC</sequence>
<dbReference type="InterPro" id="IPR013783">
    <property type="entry name" value="Ig-like_fold"/>
</dbReference>
<dbReference type="Proteomes" id="UP000198701">
    <property type="component" value="Unassembled WGS sequence"/>
</dbReference>
<keyword evidence="5" id="KW-1185">Reference proteome</keyword>
<evidence type="ECO:0000259" key="3">
    <source>
        <dbReference type="PROSITE" id="PS50093"/>
    </source>
</evidence>
<dbReference type="AlphaFoldDB" id="A0A1G9F0X9"/>
<evidence type="ECO:0000313" key="5">
    <source>
        <dbReference type="Proteomes" id="UP000198701"/>
    </source>
</evidence>
<feature type="chain" id="PRO_5011632557" description="PKD domain-containing protein" evidence="2">
    <location>
        <begin position="27"/>
        <end position="279"/>
    </location>
</feature>
<proteinExistence type="predicted"/>
<feature type="domain" description="PKD" evidence="3">
    <location>
        <begin position="149"/>
        <end position="227"/>
    </location>
</feature>
<evidence type="ECO:0000256" key="1">
    <source>
        <dbReference type="SAM" id="MobiDB-lite"/>
    </source>
</evidence>
<dbReference type="EMBL" id="FNFU01000014">
    <property type="protein sequence ID" value="SDK82022.1"/>
    <property type="molecule type" value="Genomic_DNA"/>
</dbReference>
<accession>A0A1G9F0X9</accession>
<keyword evidence="2" id="KW-0732">Signal</keyword>
<dbReference type="STRING" id="386301.SAMN05216282_11437"/>
<dbReference type="SUPFAM" id="SSF49299">
    <property type="entry name" value="PKD domain"/>
    <property type="match status" value="1"/>
</dbReference>
<evidence type="ECO:0000313" key="4">
    <source>
        <dbReference type="EMBL" id="SDK82022.1"/>
    </source>
</evidence>
<dbReference type="PROSITE" id="PS50093">
    <property type="entry name" value="PKD"/>
    <property type="match status" value="1"/>
</dbReference>
<reference evidence="4 5" key="1">
    <citation type="submission" date="2016-10" db="EMBL/GenBank/DDBJ databases">
        <authorList>
            <person name="de Groot N.N."/>
        </authorList>
    </citation>
    <scope>NUCLEOTIDE SEQUENCE [LARGE SCALE GENOMIC DNA]</scope>
    <source>
        <strain evidence="4 5">CGMCC 1.5382</strain>
    </source>
</reference>
<dbReference type="Gene3D" id="2.60.40.10">
    <property type="entry name" value="Immunoglobulins"/>
    <property type="match status" value="1"/>
</dbReference>
<organism evidence="4 5">
    <name type="scientific">Cryobacterium psychrotolerans</name>
    <dbReference type="NCBI Taxonomy" id="386301"/>
    <lineage>
        <taxon>Bacteria</taxon>
        <taxon>Bacillati</taxon>
        <taxon>Actinomycetota</taxon>
        <taxon>Actinomycetes</taxon>
        <taxon>Micrococcales</taxon>
        <taxon>Microbacteriaceae</taxon>
        <taxon>Cryobacterium</taxon>
    </lineage>
</organism>